<reference evidence="2 3" key="1">
    <citation type="submission" date="2019-03" db="EMBL/GenBank/DDBJ databases">
        <title>First draft genome of Liparis tanakae, snailfish: a comprehensive survey of snailfish specific genes.</title>
        <authorList>
            <person name="Kim W."/>
            <person name="Song I."/>
            <person name="Jeong J.-H."/>
            <person name="Kim D."/>
            <person name="Kim S."/>
            <person name="Ryu S."/>
            <person name="Song J.Y."/>
            <person name="Lee S.K."/>
        </authorList>
    </citation>
    <scope>NUCLEOTIDE SEQUENCE [LARGE SCALE GENOMIC DNA]</scope>
    <source>
        <tissue evidence="2">Muscle</tissue>
    </source>
</reference>
<dbReference type="EMBL" id="SRLO01000568">
    <property type="protein sequence ID" value="TNN51854.1"/>
    <property type="molecule type" value="Genomic_DNA"/>
</dbReference>
<keyword evidence="2" id="KW-0648">Protein biosynthesis</keyword>
<keyword evidence="2" id="KW-0396">Initiation factor</keyword>
<dbReference type="AlphaFoldDB" id="A0A4Z2GGJ2"/>
<feature type="region of interest" description="Disordered" evidence="1">
    <location>
        <begin position="1"/>
        <end position="22"/>
    </location>
</feature>
<evidence type="ECO:0000313" key="3">
    <source>
        <dbReference type="Proteomes" id="UP000314294"/>
    </source>
</evidence>
<dbReference type="Proteomes" id="UP000314294">
    <property type="component" value="Unassembled WGS sequence"/>
</dbReference>
<gene>
    <name evidence="2" type="primary">eIF3-S10_0</name>
    <name evidence="2" type="ORF">EYF80_037950</name>
</gene>
<keyword evidence="3" id="KW-1185">Reference proteome</keyword>
<protein>
    <submittedName>
        <fullName evidence="2">Eukaryotic translation initiation factor 3 subunit A</fullName>
    </submittedName>
</protein>
<organism evidence="2 3">
    <name type="scientific">Liparis tanakae</name>
    <name type="common">Tanaka's snailfish</name>
    <dbReference type="NCBI Taxonomy" id="230148"/>
    <lineage>
        <taxon>Eukaryota</taxon>
        <taxon>Metazoa</taxon>
        <taxon>Chordata</taxon>
        <taxon>Craniata</taxon>
        <taxon>Vertebrata</taxon>
        <taxon>Euteleostomi</taxon>
        <taxon>Actinopterygii</taxon>
        <taxon>Neopterygii</taxon>
        <taxon>Teleostei</taxon>
        <taxon>Neoteleostei</taxon>
        <taxon>Acanthomorphata</taxon>
        <taxon>Eupercaria</taxon>
        <taxon>Perciformes</taxon>
        <taxon>Cottioidei</taxon>
        <taxon>Cottales</taxon>
        <taxon>Liparidae</taxon>
        <taxon>Liparis</taxon>
    </lineage>
</organism>
<accession>A0A4Z2GGJ2</accession>
<evidence type="ECO:0000256" key="1">
    <source>
        <dbReference type="SAM" id="MobiDB-lite"/>
    </source>
</evidence>
<dbReference type="GO" id="GO:0003743">
    <property type="term" value="F:translation initiation factor activity"/>
    <property type="evidence" value="ECO:0007669"/>
    <property type="project" value="UniProtKB-KW"/>
</dbReference>
<name>A0A4Z2GGJ2_9TELE</name>
<comment type="caution">
    <text evidence="2">The sequence shown here is derived from an EMBL/GenBank/DDBJ whole genome shotgun (WGS) entry which is preliminary data.</text>
</comment>
<evidence type="ECO:0000313" key="2">
    <source>
        <dbReference type="EMBL" id="TNN51854.1"/>
    </source>
</evidence>
<sequence length="159" mass="17989">MEDGGWRMEDGGGRMEDGGWRMEDGGWRMEDGGWRMEDAPLSPVTEERTSIRIRSRPPCLPEPSCVLCLGSGAVYLICMMISYWDVERYAEKEEGEDKWSDVSFLAGGFPSSRSTQGYYCGGGSERCSNARLKFPTTFCTPRDHSESGSELILWKYMKH</sequence>
<proteinExistence type="predicted"/>